<evidence type="ECO:0008006" key="4">
    <source>
        <dbReference type="Google" id="ProtNLM"/>
    </source>
</evidence>
<organism evidence="2 3">
    <name type="scientific">Brevundimonas terrae</name>
    <dbReference type="NCBI Taxonomy" id="363631"/>
    <lineage>
        <taxon>Bacteria</taxon>
        <taxon>Pseudomonadati</taxon>
        <taxon>Pseudomonadota</taxon>
        <taxon>Alphaproteobacteria</taxon>
        <taxon>Caulobacterales</taxon>
        <taxon>Caulobacteraceae</taxon>
        <taxon>Brevundimonas</taxon>
    </lineage>
</organism>
<dbReference type="RefSeq" id="WP_167174992.1">
    <property type="nucleotide sequence ID" value="NZ_BAAAEJ010000003.1"/>
</dbReference>
<protein>
    <recommendedName>
        <fullName evidence="4">Tat pathway signal protein</fullName>
    </recommendedName>
</protein>
<evidence type="ECO:0000256" key="1">
    <source>
        <dbReference type="SAM" id="SignalP"/>
    </source>
</evidence>
<feature type="signal peptide" evidence="1">
    <location>
        <begin position="1"/>
        <end position="22"/>
    </location>
</feature>
<name>A0ABN0Y4N3_9CAUL</name>
<dbReference type="Proteomes" id="UP001500791">
    <property type="component" value="Unassembled WGS sequence"/>
</dbReference>
<sequence>MDRRALLMFMLVASMAPKPALASPKGEAKSGGGEMPMPLATATVLRTHGRRGVMSVESTLVFTDGALLEHAKLSRPRLNAAFNEAVRSEATHLLAGALPDVESLTRALQRAADRVLGRTGARVMLGTVMVT</sequence>
<gene>
    <name evidence="2" type="ORF">GCM10009093_07480</name>
</gene>
<evidence type="ECO:0000313" key="2">
    <source>
        <dbReference type="EMBL" id="GAA0383000.1"/>
    </source>
</evidence>
<keyword evidence="1" id="KW-0732">Signal</keyword>
<accession>A0ABN0Y4N3</accession>
<reference evidence="2 3" key="1">
    <citation type="journal article" date="2019" name="Int. J. Syst. Evol. Microbiol.">
        <title>The Global Catalogue of Microorganisms (GCM) 10K type strain sequencing project: providing services to taxonomists for standard genome sequencing and annotation.</title>
        <authorList>
            <consortium name="The Broad Institute Genomics Platform"/>
            <consortium name="The Broad Institute Genome Sequencing Center for Infectious Disease"/>
            <person name="Wu L."/>
            <person name="Ma J."/>
        </authorList>
    </citation>
    <scope>NUCLEOTIDE SEQUENCE [LARGE SCALE GENOMIC DNA]</scope>
    <source>
        <strain evidence="2 3">JCM 13476</strain>
    </source>
</reference>
<feature type="chain" id="PRO_5046962424" description="Tat pathway signal protein" evidence="1">
    <location>
        <begin position="23"/>
        <end position="131"/>
    </location>
</feature>
<evidence type="ECO:0000313" key="3">
    <source>
        <dbReference type="Proteomes" id="UP001500791"/>
    </source>
</evidence>
<dbReference type="EMBL" id="BAAAEJ010000003">
    <property type="protein sequence ID" value="GAA0383000.1"/>
    <property type="molecule type" value="Genomic_DNA"/>
</dbReference>
<proteinExistence type="predicted"/>
<keyword evidence="3" id="KW-1185">Reference proteome</keyword>
<comment type="caution">
    <text evidence="2">The sequence shown here is derived from an EMBL/GenBank/DDBJ whole genome shotgun (WGS) entry which is preliminary data.</text>
</comment>